<reference evidence="6 7" key="1">
    <citation type="journal article" date="2019" name="Nat. Ecol. Evol.">
        <title>Megaphylogeny resolves global patterns of mushroom evolution.</title>
        <authorList>
            <person name="Varga T."/>
            <person name="Krizsan K."/>
            <person name="Foldi C."/>
            <person name="Dima B."/>
            <person name="Sanchez-Garcia M."/>
            <person name="Sanchez-Ramirez S."/>
            <person name="Szollosi G.J."/>
            <person name="Szarkandi J.G."/>
            <person name="Papp V."/>
            <person name="Albert L."/>
            <person name="Andreopoulos W."/>
            <person name="Angelini C."/>
            <person name="Antonin V."/>
            <person name="Barry K.W."/>
            <person name="Bougher N.L."/>
            <person name="Buchanan P."/>
            <person name="Buyck B."/>
            <person name="Bense V."/>
            <person name="Catcheside P."/>
            <person name="Chovatia M."/>
            <person name="Cooper J."/>
            <person name="Damon W."/>
            <person name="Desjardin D."/>
            <person name="Finy P."/>
            <person name="Geml J."/>
            <person name="Haridas S."/>
            <person name="Hughes K."/>
            <person name="Justo A."/>
            <person name="Karasinski D."/>
            <person name="Kautmanova I."/>
            <person name="Kiss B."/>
            <person name="Kocsube S."/>
            <person name="Kotiranta H."/>
            <person name="LaButti K.M."/>
            <person name="Lechner B.E."/>
            <person name="Liimatainen K."/>
            <person name="Lipzen A."/>
            <person name="Lukacs Z."/>
            <person name="Mihaltcheva S."/>
            <person name="Morgado L.N."/>
            <person name="Niskanen T."/>
            <person name="Noordeloos M.E."/>
            <person name="Ohm R.A."/>
            <person name="Ortiz-Santana B."/>
            <person name="Ovrebo C."/>
            <person name="Racz N."/>
            <person name="Riley R."/>
            <person name="Savchenko A."/>
            <person name="Shiryaev A."/>
            <person name="Soop K."/>
            <person name="Spirin V."/>
            <person name="Szebenyi C."/>
            <person name="Tomsovsky M."/>
            <person name="Tulloss R.E."/>
            <person name="Uehling J."/>
            <person name="Grigoriev I.V."/>
            <person name="Vagvolgyi C."/>
            <person name="Papp T."/>
            <person name="Martin F.M."/>
            <person name="Miettinen O."/>
            <person name="Hibbett D.S."/>
            <person name="Nagy L.G."/>
        </authorList>
    </citation>
    <scope>NUCLEOTIDE SEQUENCE [LARGE SCALE GENOMIC DNA]</scope>
    <source>
        <strain evidence="6 7">FP101781</strain>
    </source>
</reference>
<dbReference type="Gene3D" id="1.10.510.10">
    <property type="entry name" value="Transferase(Phosphotransferase) domain 1"/>
    <property type="match status" value="2"/>
</dbReference>
<feature type="compositionally biased region" description="Low complexity" evidence="4">
    <location>
        <begin position="704"/>
        <end position="721"/>
    </location>
</feature>
<feature type="region of interest" description="Disordered" evidence="4">
    <location>
        <begin position="653"/>
        <end position="724"/>
    </location>
</feature>
<evidence type="ECO:0000313" key="6">
    <source>
        <dbReference type="EMBL" id="TEB22737.1"/>
    </source>
</evidence>
<dbReference type="EMBL" id="QPFP01000086">
    <property type="protein sequence ID" value="TEB22737.1"/>
    <property type="molecule type" value="Genomic_DNA"/>
</dbReference>
<dbReference type="SUPFAM" id="SSF56112">
    <property type="entry name" value="Protein kinase-like (PK-like)"/>
    <property type="match status" value="1"/>
</dbReference>
<dbReference type="PANTHER" id="PTHR24346:SF76">
    <property type="entry name" value="NON-SPECIFIC SERINE_THREONINE PROTEIN KINASE"/>
    <property type="match status" value="1"/>
</dbReference>
<protein>
    <submittedName>
        <fullName evidence="6">Kinase-like protein</fullName>
    </submittedName>
</protein>
<dbReference type="OrthoDB" id="4062651at2759"/>
<evidence type="ECO:0000256" key="2">
    <source>
        <dbReference type="ARBA" id="ARBA00022840"/>
    </source>
</evidence>
<keyword evidence="2 3" id="KW-0067">ATP-binding</keyword>
<dbReference type="GO" id="GO:0000226">
    <property type="term" value="P:microtubule cytoskeleton organization"/>
    <property type="evidence" value="ECO:0007669"/>
    <property type="project" value="TreeGrafter"/>
</dbReference>
<feature type="compositionally biased region" description="Low complexity" evidence="4">
    <location>
        <begin position="625"/>
        <end position="636"/>
    </location>
</feature>
<dbReference type="GO" id="GO:0035556">
    <property type="term" value="P:intracellular signal transduction"/>
    <property type="evidence" value="ECO:0007669"/>
    <property type="project" value="TreeGrafter"/>
</dbReference>
<feature type="region of interest" description="Disordered" evidence="4">
    <location>
        <begin position="502"/>
        <end position="571"/>
    </location>
</feature>
<feature type="compositionally biased region" description="Basic residues" evidence="4">
    <location>
        <begin position="610"/>
        <end position="621"/>
    </location>
</feature>
<dbReference type="InterPro" id="IPR008271">
    <property type="entry name" value="Ser/Thr_kinase_AS"/>
</dbReference>
<dbReference type="InterPro" id="IPR000719">
    <property type="entry name" value="Prot_kinase_dom"/>
</dbReference>
<dbReference type="AlphaFoldDB" id="A0A4Y7SLG3"/>
<dbReference type="InterPro" id="IPR017441">
    <property type="entry name" value="Protein_kinase_ATP_BS"/>
</dbReference>
<feature type="compositionally biased region" description="Polar residues" evidence="4">
    <location>
        <begin position="28"/>
        <end position="42"/>
    </location>
</feature>
<dbReference type="Proteomes" id="UP000298030">
    <property type="component" value="Unassembled WGS sequence"/>
</dbReference>
<dbReference type="STRING" id="71717.A0A4Y7SLG3"/>
<evidence type="ECO:0000256" key="4">
    <source>
        <dbReference type="SAM" id="MobiDB-lite"/>
    </source>
</evidence>
<feature type="region of interest" description="Disordered" evidence="4">
    <location>
        <begin position="343"/>
        <end position="367"/>
    </location>
</feature>
<accession>A0A4Y7SLG3</accession>
<feature type="compositionally biased region" description="Basic and acidic residues" evidence="4">
    <location>
        <begin position="677"/>
        <end position="695"/>
    </location>
</feature>
<evidence type="ECO:0000256" key="3">
    <source>
        <dbReference type="PROSITE-ProRule" id="PRU10141"/>
    </source>
</evidence>
<keyword evidence="7" id="KW-1185">Reference proteome</keyword>
<dbReference type="PROSITE" id="PS00107">
    <property type="entry name" value="PROTEIN_KINASE_ATP"/>
    <property type="match status" value="1"/>
</dbReference>
<dbReference type="SMART" id="SM00220">
    <property type="entry name" value="S_TKc"/>
    <property type="match status" value="1"/>
</dbReference>
<feature type="region of interest" description="Disordered" evidence="4">
    <location>
        <begin position="23"/>
        <end position="43"/>
    </location>
</feature>
<dbReference type="Pfam" id="PF00069">
    <property type="entry name" value="Pkinase"/>
    <property type="match status" value="2"/>
</dbReference>
<dbReference type="PANTHER" id="PTHR24346">
    <property type="entry name" value="MAP/MICROTUBULE AFFINITY-REGULATING KINASE"/>
    <property type="match status" value="1"/>
</dbReference>
<dbReference type="PROSITE" id="PS00108">
    <property type="entry name" value="PROTEIN_KINASE_ST"/>
    <property type="match status" value="1"/>
</dbReference>
<dbReference type="InterPro" id="IPR011009">
    <property type="entry name" value="Kinase-like_dom_sf"/>
</dbReference>
<keyword evidence="6" id="KW-0418">Kinase</keyword>
<sequence>MQRGANTAANGELTCASFFQIPPHLAPTPQTRNASDNPQTECRNGEVLDKNQKATQALLNDDADSDIPTSVSSPVFIDPFFGSPPPQVPQRAPTLPQPADTSSSPAAMWLSSFMAPKVEPKPLEDEEGSAVGGYTLGPVVGFGGFSTIRKAFSTSGGIVAIKIIRRADLVRTGHAPHERKKLEHEAVVWSSLSHEHILPLFSTVHTSYADYFITLYCPAGSLYDILKRDGNPALPQDDAGMMFRQVVRGLRYLHEDAMLVHRDMKLENVLVDESGVCRIGDFGLSVKIGQGSVDEDDIKEDEHRHQHEAAAGYNAVHRAFSMSLPKRPHKVASSLNPIVRHNSAKQRSATTPHTPPHVHQPGSLPYASPELLLPQSSEIFLPHPSQDIWALGVMLYALLAGHLPFKDSFEPRLQMKIMNGAFDLPEDIGRGAERILLGCIERSVPKRWTIAMVDEVAWGVGWGAAGDGATPEVEDEVFFSPTDDGDLEDYQPHNVVDSVIQDDEDEDDWQHEERNSRAAMEATMRRSRSRAQRSVSRAPILPRSTSGRSVSRHRASRPPSPGPRSALSASTSAFFSHSGSEFDHDSFHSPLVSSPYYDTPPRSRSVSMPRGRKPNKRRSYYHSRSPSPSVVPTTPVDFGSHLMARMHLEDHPEELELDPLPRGRSTYVPSGFQDDGTVDHDHHAPRSDAEGDLESKPSVPTLISSRYSSSASGSSSRGTSADYFSLKPVPKIDRDATLRLSSRSGSVPPVSGSLQNLWAGAICPSNQLTPLSGGKGAPSPAMISRSRSAEDPKPLSTAIEVGAGAD</sequence>
<evidence type="ECO:0000259" key="5">
    <source>
        <dbReference type="PROSITE" id="PS50011"/>
    </source>
</evidence>
<feature type="binding site" evidence="3">
    <location>
        <position position="162"/>
    </location>
    <ligand>
        <name>ATP</name>
        <dbReference type="ChEBI" id="CHEBI:30616"/>
    </ligand>
</feature>
<name>A0A4Y7SLG3_COPMI</name>
<dbReference type="PROSITE" id="PS50011">
    <property type="entry name" value="PROTEIN_KINASE_DOM"/>
    <property type="match status" value="1"/>
</dbReference>
<dbReference type="GO" id="GO:0004674">
    <property type="term" value="F:protein serine/threonine kinase activity"/>
    <property type="evidence" value="ECO:0007669"/>
    <property type="project" value="TreeGrafter"/>
</dbReference>
<keyword evidence="6" id="KW-0808">Transferase</keyword>
<organism evidence="6 7">
    <name type="scientific">Coprinellus micaceus</name>
    <name type="common">Glistening ink-cap mushroom</name>
    <name type="synonym">Coprinus micaceus</name>
    <dbReference type="NCBI Taxonomy" id="71717"/>
    <lineage>
        <taxon>Eukaryota</taxon>
        <taxon>Fungi</taxon>
        <taxon>Dikarya</taxon>
        <taxon>Basidiomycota</taxon>
        <taxon>Agaricomycotina</taxon>
        <taxon>Agaricomycetes</taxon>
        <taxon>Agaricomycetidae</taxon>
        <taxon>Agaricales</taxon>
        <taxon>Agaricineae</taxon>
        <taxon>Psathyrellaceae</taxon>
        <taxon>Coprinellus</taxon>
    </lineage>
</organism>
<evidence type="ECO:0000256" key="1">
    <source>
        <dbReference type="ARBA" id="ARBA00022741"/>
    </source>
</evidence>
<feature type="domain" description="Protein kinase" evidence="5">
    <location>
        <begin position="134"/>
        <end position="459"/>
    </location>
</feature>
<proteinExistence type="predicted"/>
<feature type="region of interest" description="Disordered" evidence="4">
    <location>
        <begin position="593"/>
        <end position="636"/>
    </location>
</feature>
<keyword evidence="1 3" id="KW-0547">Nucleotide-binding</keyword>
<feature type="region of interest" description="Disordered" evidence="4">
    <location>
        <begin position="82"/>
        <end position="103"/>
    </location>
</feature>
<dbReference type="GO" id="GO:0005737">
    <property type="term" value="C:cytoplasm"/>
    <property type="evidence" value="ECO:0007669"/>
    <property type="project" value="TreeGrafter"/>
</dbReference>
<comment type="caution">
    <text evidence="6">The sequence shown here is derived from an EMBL/GenBank/DDBJ whole genome shotgun (WGS) entry which is preliminary data.</text>
</comment>
<evidence type="ECO:0000313" key="7">
    <source>
        <dbReference type="Proteomes" id="UP000298030"/>
    </source>
</evidence>
<feature type="region of interest" description="Disordered" evidence="4">
    <location>
        <begin position="765"/>
        <end position="806"/>
    </location>
</feature>
<dbReference type="GO" id="GO:0005524">
    <property type="term" value="F:ATP binding"/>
    <property type="evidence" value="ECO:0007669"/>
    <property type="project" value="UniProtKB-UniRule"/>
</dbReference>
<gene>
    <name evidence="6" type="ORF">FA13DRAFT_1740654</name>
</gene>